<dbReference type="InterPro" id="IPR050583">
    <property type="entry name" value="Mycobacterial_A85_antigen"/>
</dbReference>
<dbReference type="Gene3D" id="3.40.50.1820">
    <property type="entry name" value="alpha/beta hydrolase"/>
    <property type="match status" value="1"/>
</dbReference>
<dbReference type="PANTHER" id="PTHR48098:SF3">
    <property type="entry name" value="IRON(III) ENTEROBACTIN ESTERASE"/>
    <property type="match status" value="1"/>
</dbReference>
<dbReference type="RefSeq" id="WP_019469078.1">
    <property type="nucleotide sequence ID" value="NZ_BKAS01000026.1"/>
</dbReference>
<evidence type="ECO:0000313" key="2">
    <source>
        <dbReference type="Proteomes" id="UP000034455"/>
    </source>
</evidence>
<dbReference type="EMBL" id="LAKJ01000016">
    <property type="protein sequence ID" value="KKI63319.1"/>
    <property type="molecule type" value="Genomic_DNA"/>
</dbReference>
<gene>
    <name evidence="1" type="ORF">UF66_0868</name>
</gene>
<dbReference type="PANTHER" id="PTHR48098">
    <property type="entry name" value="ENTEROCHELIN ESTERASE-RELATED"/>
    <property type="match status" value="1"/>
</dbReference>
<organism evidence="1 2">
    <name type="scientific">Staphylococcus cohnii subsp. cohnii</name>
    <dbReference type="NCBI Taxonomy" id="74704"/>
    <lineage>
        <taxon>Bacteria</taxon>
        <taxon>Bacillati</taxon>
        <taxon>Bacillota</taxon>
        <taxon>Bacilli</taxon>
        <taxon>Bacillales</taxon>
        <taxon>Staphylococcaceae</taxon>
        <taxon>Staphylococcus</taxon>
        <taxon>Staphylococcus cohnii species complex</taxon>
    </lineage>
</organism>
<dbReference type="InterPro" id="IPR029058">
    <property type="entry name" value="AB_hydrolase_fold"/>
</dbReference>
<dbReference type="AlphaFoldDB" id="A0A0M2NXS3"/>
<proteinExistence type="predicted"/>
<dbReference type="GeneID" id="58097965"/>
<dbReference type="Pfam" id="PF00756">
    <property type="entry name" value="Esterase"/>
    <property type="match status" value="1"/>
</dbReference>
<comment type="caution">
    <text evidence="1">The sequence shown here is derived from an EMBL/GenBank/DDBJ whole genome shotgun (WGS) entry which is preliminary data.</text>
</comment>
<accession>A0A0M2NXS3</accession>
<evidence type="ECO:0000313" key="1">
    <source>
        <dbReference type="EMBL" id="KKI63319.1"/>
    </source>
</evidence>
<dbReference type="PATRIC" id="fig|74704.6.peg.887"/>
<protein>
    <submittedName>
        <fullName evidence="1">Putative acetyl esterase YjcH</fullName>
    </submittedName>
</protein>
<dbReference type="SUPFAM" id="SSF53474">
    <property type="entry name" value="alpha/beta-Hydrolases"/>
    <property type="match status" value="1"/>
</dbReference>
<name>A0A0M2NXS3_STACC</name>
<reference evidence="1 2" key="1">
    <citation type="submission" date="2015-03" db="EMBL/GenBank/DDBJ databases">
        <title>Genome Assembly of Staphylococcus cohnii subsp. cohnii strain G22B2.</title>
        <authorList>
            <person name="Nair G."/>
            <person name="Kaur G."/>
            <person name="Khatri I."/>
            <person name="Singh N.K."/>
            <person name="Sathyabama S."/>
            <person name="Maurya S.K."/>
            <person name="Subramanian S."/>
            <person name="Agrewala J.N."/>
            <person name="Mayilraj S."/>
        </authorList>
    </citation>
    <scope>NUCLEOTIDE SEQUENCE [LARGE SCALE GENOMIC DNA]</scope>
    <source>
        <strain evidence="1 2">G22B2</strain>
    </source>
</reference>
<dbReference type="InterPro" id="IPR000801">
    <property type="entry name" value="Esterase-like"/>
</dbReference>
<sequence>MDNFQAGRINKINFSSDILDRDITLSIYLPKDFTELFKYKVVFCFDGLDFFSFGRIHRTYEKLWEANEVERAIFVGFHYEDVEKRRAEFHPQGAKTALTVKCMANEILPFIDAQFPTYKVGNGRIILGDSLAGSAALITALSYPRIFSQVGLLSPQHDEVIQTLIERCQFQEQLTIWHTVGLEEINFALPTTGKQADFLTPNRQLKSIIEHSDISYHYAEFDGGHRWKSWKHLLEDLLKYFLSDNISF</sequence>
<dbReference type="Proteomes" id="UP000034455">
    <property type="component" value="Unassembled WGS sequence"/>
</dbReference>